<keyword evidence="8" id="KW-0862">Zinc</keyword>
<gene>
    <name evidence="11" type="ORF">K470DRAFT_289939</name>
</gene>
<accession>A0A6A7C991</accession>
<protein>
    <recommendedName>
        <fullName evidence="5">hydroxyacylglutathione hydrolase</fullName>
        <ecNumber evidence="5">3.1.2.6</ecNumber>
    </recommendedName>
    <alternativeName>
        <fullName evidence="9">Glyoxalase II</fullName>
    </alternativeName>
</protein>
<dbReference type="CDD" id="cd07723">
    <property type="entry name" value="hydroxyacylglutathione_hydrolase_MBL-fold"/>
    <property type="match status" value="1"/>
</dbReference>
<organism evidence="11 12">
    <name type="scientific">Piedraia hortae CBS 480.64</name>
    <dbReference type="NCBI Taxonomy" id="1314780"/>
    <lineage>
        <taxon>Eukaryota</taxon>
        <taxon>Fungi</taxon>
        <taxon>Dikarya</taxon>
        <taxon>Ascomycota</taxon>
        <taxon>Pezizomycotina</taxon>
        <taxon>Dothideomycetes</taxon>
        <taxon>Dothideomycetidae</taxon>
        <taxon>Capnodiales</taxon>
        <taxon>Piedraiaceae</taxon>
        <taxon>Piedraia</taxon>
    </lineage>
</organism>
<dbReference type="UniPathway" id="UPA00619">
    <property type="reaction ID" value="UER00676"/>
</dbReference>
<dbReference type="EC" id="3.1.2.6" evidence="5"/>
<evidence type="ECO:0000256" key="3">
    <source>
        <dbReference type="ARBA" id="ARBA00004963"/>
    </source>
</evidence>
<dbReference type="AlphaFoldDB" id="A0A6A7C991"/>
<dbReference type="Gene3D" id="3.60.15.10">
    <property type="entry name" value="Ribonuclease Z/Hydroxyacylglutathione hydrolase-like"/>
    <property type="match status" value="1"/>
</dbReference>
<dbReference type="GO" id="GO:0046872">
    <property type="term" value="F:metal ion binding"/>
    <property type="evidence" value="ECO:0007669"/>
    <property type="project" value="UniProtKB-KW"/>
</dbReference>
<dbReference type="Proteomes" id="UP000799421">
    <property type="component" value="Unassembled WGS sequence"/>
</dbReference>
<dbReference type="InterPro" id="IPR001279">
    <property type="entry name" value="Metallo-B-lactamas"/>
</dbReference>
<sequence>MHIQSFPMWEGSGNNYAYLVMCPKTYDGVIIDPANPPEVIPKLEKAIDGGFRLQAIINTHHHHDHAGGNAEMLKKYTVPIIGGKDCAHVTKTPKHEEEFSVGNIKVKALHTPCHTQDSICYFMEDDEERVVFTGDTLFIGGCGRFFEGTPAEMDTALNKILGSLPDDTYVYPGHEYTKGNVKFGIKVIQNDAIKDLESFSAKNKETQGEFTIEQEKQHNVFMMLEDAAVKKFTGKSERVDVMGALREAKNSM</sequence>
<keyword evidence="7 11" id="KW-0378">Hydrolase</keyword>
<dbReference type="InterPro" id="IPR036866">
    <property type="entry name" value="RibonucZ/Hydroxyglut_hydro"/>
</dbReference>
<keyword evidence="6" id="KW-0479">Metal-binding</keyword>
<evidence type="ECO:0000256" key="8">
    <source>
        <dbReference type="ARBA" id="ARBA00022833"/>
    </source>
</evidence>
<proteinExistence type="inferred from homology"/>
<dbReference type="Pfam" id="PF00753">
    <property type="entry name" value="Lactamase_B"/>
    <property type="match status" value="1"/>
</dbReference>
<dbReference type="PANTHER" id="PTHR11935:SF94">
    <property type="entry name" value="TENZING NORGAY, ISOFORM C"/>
    <property type="match status" value="1"/>
</dbReference>
<dbReference type="EMBL" id="MU005962">
    <property type="protein sequence ID" value="KAF2863198.1"/>
    <property type="molecule type" value="Genomic_DNA"/>
</dbReference>
<evidence type="ECO:0000313" key="11">
    <source>
        <dbReference type="EMBL" id="KAF2863198.1"/>
    </source>
</evidence>
<keyword evidence="12" id="KW-1185">Reference proteome</keyword>
<name>A0A6A7C991_9PEZI</name>
<evidence type="ECO:0000256" key="7">
    <source>
        <dbReference type="ARBA" id="ARBA00022801"/>
    </source>
</evidence>
<dbReference type="GO" id="GO:0004416">
    <property type="term" value="F:hydroxyacylglutathione hydrolase activity"/>
    <property type="evidence" value="ECO:0007669"/>
    <property type="project" value="UniProtKB-EC"/>
</dbReference>
<dbReference type="InterPro" id="IPR032282">
    <property type="entry name" value="HAGH_C"/>
</dbReference>
<evidence type="ECO:0000256" key="4">
    <source>
        <dbReference type="ARBA" id="ARBA00006759"/>
    </source>
</evidence>
<dbReference type="SMART" id="SM00849">
    <property type="entry name" value="Lactamase_B"/>
    <property type="match status" value="1"/>
</dbReference>
<feature type="domain" description="Metallo-beta-lactamase" evidence="10">
    <location>
        <begin position="14"/>
        <end position="174"/>
    </location>
</feature>
<evidence type="ECO:0000256" key="6">
    <source>
        <dbReference type="ARBA" id="ARBA00022723"/>
    </source>
</evidence>
<dbReference type="InterPro" id="IPR035680">
    <property type="entry name" value="Clx_II_MBL"/>
</dbReference>
<reference evidence="11" key="1">
    <citation type="journal article" date="2020" name="Stud. Mycol.">
        <title>101 Dothideomycetes genomes: a test case for predicting lifestyles and emergence of pathogens.</title>
        <authorList>
            <person name="Haridas S."/>
            <person name="Albert R."/>
            <person name="Binder M."/>
            <person name="Bloem J."/>
            <person name="Labutti K."/>
            <person name="Salamov A."/>
            <person name="Andreopoulos B."/>
            <person name="Baker S."/>
            <person name="Barry K."/>
            <person name="Bills G."/>
            <person name="Bluhm B."/>
            <person name="Cannon C."/>
            <person name="Castanera R."/>
            <person name="Culley D."/>
            <person name="Daum C."/>
            <person name="Ezra D."/>
            <person name="Gonzalez J."/>
            <person name="Henrissat B."/>
            <person name="Kuo A."/>
            <person name="Liang C."/>
            <person name="Lipzen A."/>
            <person name="Lutzoni F."/>
            <person name="Magnuson J."/>
            <person name="Mondo S."/>
            <person name="Nolan M."/>
            <person name="Ohm R."/>
            <person name="Pangilinan J."/>
            <person name="Park H.-J."/>
            <person name="Ramirez L."/>
            <person name="Alfaro M."/>
            <person name="Sun H."/>
            <person name="Tritt A."/>
            <person name="Yoshinaga Y."/>
            <person name="Zwiers L.-H."/>
            <person name="Turgeon B."/>
            <person name="Goodwin S."/>
            <person name="Spatafora J."/>
            <person name="Crous P."/>
            <person name="Grigoriev I."/>
        </authorList>
    </citation>
    <scope>NUCLEOTIDE SEQUENCE</scope>
    <source>
        <strain evidence="11">CBS 480.64</strain>
    </source>
</reference>
<evidence type="ECO:0000256" key="9">
    <source>
        <dbReference type="ARBA" id="ARBA00031044"/>
    </source>
</evidence>
<comment type="pathway">
    <text evidence="3">Secondary metabolite metabolism; methylglyoxal degradation; (R)-lactate from methylglyoxal: step 2/2.</text>
</comment>
<comment type="cofactor">
    <cofactor evidence="2">
        <name>Zn(2+)</name>
        <dbReference type="ChEBI" id="CHEBI:29105"/>
    </cofactor>
</comment>
<evidence type="ECO:0000256" key="1">
    <source>
        <dbReference type="ARBA" id="ARBA00001623"/>
    </source>
</evidence>
<dbReference type="Pfam" id="PF16123">
    <property type="entry name" value="HAGH_C"/>
    <property type="match status" value="1"/>
</dbReference>
<comment type="similarity">
    <text evidence="4">Belongs to the metallo-beta-lactamase superfamily. Glyoxalase II family.</text>
</comment>
<evidence type="ECO:0000256" key="2">
    <source>
        <dbReference type="ARBA" id="ARBA00001947"/>
    </source>
</evidence>
<comment type="catalytic activity">
    <reaction evidence="1">
        <text>an S-(2-hydroxyacyl)glutathione + H2O = a 2-hydroxy carboxylate + glutathione + H(+)</text>
        <dbReference type="Rhea" id="RHEA:21864"/>
        <dbReference type="ChEBI" id="CHEBI:15377"/>
        <dbReference type="ChEBI" id="CHEBI:15378"/>
        <dbReference type="ChEBI" id="CHEBI:57925"/>
        <dbReference type="ChEBI" id="CHEBI:58896"/>
        <dbReference type="ChEBI" id="CHEBI:71261"/>
        <dbReference type="EC" id="3.1.2.6"/>
    </reaction>
</comment>
<dbReference type="SUPFAM" id="SSF56281">
    <property type="entry name" value="Metallo-hydrolase/oxidoreductase"/>
    <property type="match status" value="1"/>
</dbReference>
<evidence type="ECO:0000256" key="5">
    <source>
        <dbReference type="ARBA" id="ARBA00011917"/>
    </source>
</evidence>
<evidence type="ECO:0000259" key="10">
    <source>
        <dbReference type="SMART" id="SM00849"/>
    </source>
</evidence>
<dbReference type="PANTHER" id="PTHR11935">
    <property type="entry name" value="BETA LACTAMASE DOMAIN"/>
    <property type="match status" value="1"/>
</dbReference>
<evidence type="ECO:0000313" key="12">
    <source>
        <dbReference type="Proteomes" id="UP000799421"/>
    </source>
</evidence>
<dbReference type="OrthoDB" id="515692at2759"/>